<feature type="compositionally biased region" description="Basic residues" evidence="1">
    <location>
        <begin position="163"/>
        <end position="173"/>
    </location>
</feature>
<evidence type="ECO:0000313" key="4">
    <source>
        <dbReference type="Proteomes" id="UP000091820"/>
    </source>
</evidence>
<feature type="transmembrane region" description="Helical" evidence="2">
    <location>
        <begin position="7"/>
        <end position="25"/>
    </location>
</feature>
<keyword evidence="2" id="KW-0472">Membrane</keyword>
<evidence type="ECO:0000313" key="3">
    <source>
        <dbReference type="EnsemblMetazoa" id="GBRI026566-PA"/>
    </source>
</evidence>
<dbReference type="AlphaFoldDB" id="A0A1A9WNW4"/>
<keyword evidence="2" id="KW-1133">Transmembrane helix</keyword>
<keyword evidence="2" id="KW-0812">Transmembrane</keyword>
<evidence type="ECO:0000256" key="1">
    <source>
        <dbReference type="SAM" id="MobiDB-lite"/>
    </source>
</evidence>
<protein>
    <submittedName>
        <fullName evidence="3">Uncharacterized protein</fullName>
    </submittedName>
</protein>
<proteinExistence type="predicted"/>
<evidence type="ECO:0000256" key="2">
    <source>
        <dbReference type="SAM" id="Phobius"/>
    </source>
</evidence>
<reference evidence="3" key="2">
    <citation type="submission" date="2020-05" db="UniProtKB">
        <authorList>
            <consortium name="EnsemblMetazoa"/>
        </authorList>
    </citation>
    <scope>IDENTIFICATION</scope>
    <source>
        <strain evidence="3">IAEA</strain>
    </source>
</reference>
<reference evidence="4" key="1">
    <citation type="submission" date="2014-03" db="EMBL/GenBank/DDBJ databases">
        <authorList>
            <person name="Aksoy S."/>
            <person name="Warren W."/>
            <person name="Wilson R.K."/>
        </authorList>
    </citation>
    <scope>NUCLEOTIDE SEQUENCE [LARGE SCALE GENOMIC DNA]</scope>
    <source>
        <strain evidence="4">IAEA</strain>
    </source>
</reference>
<organism evidence="3 4">
    <name type="scientific">Glossina brevipalpis</name>
    <dbReference type="NCBI Taxonomy" id="37001"/>
    <lineage>
        <taxon>Eukaryota</taxon>
        <taxon>Metazoa</taxon>
        <taxon>Ecdysozoa</taxon>
        <taxon>Arthropoda</taxon>
        <taxon>Hexapoda</taxon>
        <taxon>Insecta</taxon>
        <taxon>Pterygota</taxon>
        <taxon>Neoptera</taxon>
        <taxon>Endopterygota</taxon>
        <taxon>Diptera</taxon>
        <taxon>Brachycera</taxon>
        <taxon>Muscomorpha</taxon>
        <taxon>Hippoboscoidea</taxon>
        <taxon>Glossinidae</taxon>
        <taxon>Glossina</taxon>
    </lineage>
</organism>
<dbReference type="STRING" id="37001.A0A1A9WNW4"/>
<name>A0A1A9WNW4_9MUSC</name>
<dbReference type="Proteomes" id="UP000091820">
    <property type="component" value="Unassembled WGS sequence"/>
</dbReference>
<dbReference type="EnsemblMetazoa" id="GBRI026566-RA">
    <property type="protein sequence ID" value="GBRI026566-PA"/>
    <property type="gene ID" value="GBRI026566"/>
</dbReference>
<accession>A0A1A9WNW4</accession>
<sequence length="182" mass="21295">MKLKDKILRYTIPIFILLFIDELFYTEAYMKSVRIEEIPFGLPPNVESYHSLGKWPFIPPFMQNRVDVAARNLFSQNDSYIKQFCQKWIQIKECFRPNTTTTPAAERLEVITVSPKRQCECANLQATESAPVIFFDRDHIGNVSADTIRNTIEFLESFLPPKSKKNKRKNRVRSRVDAMDIE</sequence>
<dbReference type="VEuPathDB" id="VectorBase:GBRI026566"/>
<feature type="region of interest" description="Disordered" evidence="1">
    <location>
        <begin position="163"/>
        <end position="182"/>
    </location>
</feature>
<keyword evidence="4" id="KW-1185">Reference proteome</keyword>